<dbReference type="CDD" id="cd12148">
    <property type="entry name" value="fungal_TF_MHR"/>
    <property type="match status" value="1"/>
</dbReference>
<dbReference type="OrthoDB" id="10249920at2759"/>
<organism evidence="7 8">
    <name type="scientific">Talaromyces atroroseus</name>
    <dbReference type="NCBI Taxonomy" id="1441469"/>
    <lineage>
        <taxon>Eukaryota</taxon>
        <taxon>Fungi</taxon>
        <taxon>Dikarya</taxon>
        <taxon>Ascomycota</taxon>
        <taxon>Pezizomycotina</taxon>
        <taxon>Eurotiomycetes</taxon>
        <taxon>Eurotiomycetidae</taxon>
        <taxon>Eurotiales</taxon>
        <taxon>Trichocomaceae</taxon>
        <taxon>Talaromyces</taxon>
        <taxon>Talaromyces sect. Trachyspermi</taxon>
    </lineage>
</organism>
<gene>
    <name evidence="7" type="ORF">UA08_08681</name>
</gene>
<sequence length="567" mass="64432">MQSEIERLSSLVQALTENQTPTVVSEASQQAQDFPRGLDTIQTPVPLSWTSEATREVSQWARPRVSPNTIGSTSIYNLDTGFEPPIHANLSGPGLPRPVWPSGVYDLPYRQATYRCFTEKINAYEHLLEDDFLLSLDLSLNQRLDSVLLLLAVISAATVVRGELEMGDAVSQAAEPCILNASGIPGSSLNLFRALTIFAWRELTVGGSKTRAWLFVCLAAGLLQQLGVFDWTELYIGQTRHTPQYRAQVAAFWAFSHVDRICTALLGRTSTIPWQRICIPRYSSLFEPMEAGSLAIEGLYFDHLWSLWQNQGYYMHTIYSPRFSTLQEPKRQEMLFDCRRALMNMRTSVCPRLSFSSSKSTGHHPFVYFLHMAIETSPMILLLPFLSRTSHQQLSSLLQEMFRSAFNVTDILLQYRKAHPLVKCPPMIVYYLVRSSVFLLLLATSTDTAFERRAARRLKVVLESLEEMQQPWWQQASRAVHFIQSLATRWGVLRALPLRFSYSPAFQLSLQNHNALLHDRIEVDEHTFDASSLDFNFTDADFEAMQSVIANEDIFKAFLEESVSFDS</sequence>
<protein>
    <recommendedName>
        <fullName evidence="9">Transcription factor domain-containing protein</fullName>
    </recommendedName>
</protein>
<dbReference type="PANTHER" id="PTHR31313">
    <property type="entry name" value="TY1 ENHANCER ACTIVATOR"/>
    <property type="match status" value="1"/>
</dbReference>
<evidence type="ECO:0000256" key="5">
    <source>
        <dbReference type="ARBA" id="ARBA00023163"/>
    </source>
</evidence>
<dbReference type="STRING" id="1441469.A0A225A6R9"/>
<dbReference type="GO" id="GO:0003677">
    <property type="term" value="F:DNA binding"/>
    <property type="evidence" value="ECO:0007669"/>
    <property type="project" value="UniProtKB-KW"/>
</dbReference>
<evidence type="ECO:0000256" key="4">
    <source>
        <dbReference type="ARBA" id="ARBA00023125"/>
    </source>
</evidence>
<name>A0A225A6R9_TALAT</name>
<keyword evidence="2" id="KW-0862">Zinc</keyword>
<dbReference type="RefSeq" id="XP_020116233.1">
    <property type="nucleotide sequence ID" value="XM_020263785.1"/>
</dbReference>
<comment type="caution">
    <text evidence="7">The sequence shown here is derived from an EMBL/GenBank/DDBJ whole genome shotgun (WGS) entry which is preliminary data.</text>
</comment>
<keyword evidence="3" id="KW-0805">Transcription regulation</keyword>
<keyword evidence="1" id="KW-0479">Metal-binding</keyword>
<dbReference type="PANTHER" id="PTHR31313:SF81">
    <property type="entry name" value="TY1 ENHANCER ACTIVATOR"/>
    <property type="match status" value="1"/>
</dbReference>
<dbReference type="InterPro" id="IPR051615">
    <property type="entry name" value="Transcr_Regulatory_Elem"/>
</dbReference>
<keyword evidence="4" id="KW-0238">DNA-binding</keyword>
<evidence type="ECO:0000313" key="7">
    <source>
        <dbReference type="EMBL" id="OKL56112.1"/>
    </source>
</evidence>
<keyword evidence="8" id="KW-1185">Reference proteome</keyword>
<reference evidence="7 8" key="1">
    <citation type="submission" date="2015-06" db="EMBL/GenBank/DDBJ databases">
        <title>Talaromyces atroroseus IBT 11181 draft genome.</title>
        <authorList>
            <person name="Rasmussen K.B."/>
            <person name="Rasmussen S."/>
            <person name="Petersen B."/>
            <person name="Sicheritz-Ponten T."/>
            <person name="Mortensen U.H."/>
            <person name="Thrane U."/>
        </authorList>
    </citation>
    <scope>NUCLEOTIDE SEQUENCE [LARGE SCALE GENOMIC DNA]</scope>
    <source>
        <strain evidence="7 8">IBT 11181</strain>
    </source>
</reference>
<dbReference type="Proteomes" id="UP000214365">
    <property type="component" value="Unassembled WGS sequence"/>
</dbReference>
<keyword evidence="6" id="KW-0539">Nucleus</keyword>
<evidence type="ECO:0000256" key="2">
    <source>
        <dbReference type="ARBA" id="ARBA00022833"/>
    </source>
</evidence>
<evidence type="ECO:0000256" key="6">
    <source>
        <dbReference type="ARBA" id="ARBA00023242"/>
    </source>
</evidence>
<dbReference type="EMBL" id="LFMY01000016">
    <property type="protein sequence ID" value="OKL56112.1"/>
    <property type="molecule type" value="Genomic_DNA"/>
</dbReference>
<evidence type="ECO:0000313" key="8">
    <source>
        <dbReference type="Proteomes" id="UP000214365"/>
    </source>
</evidence>
<proteinExistence type="predicted"/>
<dbReference type="GO" id="GO:0046872">
    <property type="term" value="F:metal ion binding"/>
    <property type="evidence" value="ECO:0007669"/>
    <property type="project" value="UniProtKB-KW"/>
</dbReference>
<evidence type="ECO:0000256" key="3">
    <source>
        <dbReference type="ARBA" id="ARBA00023015"/>
    </source>
</evidence>
<dbReference type="AlphaFoldDB" id="A0A225A6R9"/>
<dbReference type="GeneID" id="31008437"/>
<keyword evidence="5" id="KW-0804">Transcription</keyword>
<evidence type="ECO:0000256" key="1">
    <source>
        <dbReference type="ARBA" id="ARBA00022723"/>
    </source>
</evidence>
<accession>A0A225A6R9</accession>
<evidence type="ECO:0008006" key="9">
    <source>
        <dbReference type="Google" id="ProtNLM"/>
    </source>
</evidence>